<dbReference type="InterPro" id="IPR023393">
    <property type="entry name" value="START-like_dom_sf"/>
</dbReference>
<dbReference type="SUPFAM" id="SSF55961">
    <property type="entry name" value="Bet v1-like"/>
    <property type="match status" value="1"/>
</dbReference>
<dbReference type="RefSeq" id="WP_110936555.1">
    <property type="nucleotide sequence ID" value="NZ_KZ614146.1"/>
</dbReference>
<name>A0A3A9KLT3_9BACI</name>
<evidence type="ECO:0008006" key="3">
    <source>
        <dbReference type="Google" id="ProtNLM"/>
    </source>
</evidence>
<dbReference type="EMBL" id="PDOE01000001">
    <property type="protein sequence ID" value="RKL68805.1"/>
    <property type="molecule type" value="Genomic_DNA"/>
</dbReference>
<reference evidence="1 2" key="1">
    <citation type="submission" date="2017-10" db="EMBL/GenBank/DDBJ databases">
        <title>Bacillus sp. nov., a halophilic bacterium isolated from a Keqin Lake.</title>
        <authorList>
            <person name="Wang H."/>
        </authorList>
    </citation>
    <scope>NUCLEOTIDE SEQUENCE [LARGE SCALE GENOMIC DNA]</scope>
    <source>
        <strain evidence="1 2">KCTC 13187</strain>
    </source>
</reference>
<comment type="caution">
    <text evidence="1">The sequence shown here is derived from an EMBL/GenBank/DDBJ whole genome shotgun (WGS) entry which is preliminary data.</text>
</comment>
<protein>
    <recommendedName>
        <fullName evidence="3">Cyclase</fullName>
    </recommendedName>
</protein>
<dbReference type="Proteomes" id="UP000281498">
    <property type="component" value="Unassembled WGS sequence"/>
</dbReference>
<sequence>MFRHTFYYKTELPRSISEVWSFFQTNENLASITAFPKIDILGDKDVKEGASVHLRLDFILLRLHWKGRITKVVPEAYFMDEGEKLPFPFKTWRHVHAFKELGSYKTKMIDRVEYESFVPPFIVNLMLKGMFSDREKQLNKFMN</sequence>
<proteinExistence type="predicted"/>
<accession>A0A3A9KLT3</accession>
<dbReference type="Gene3D" id="3.30.530.20">
    <property type="match status" value="1"/>
</dbReference>
<dbReference type="AlphaFoldDB" id="A0A3A9KLT3"/>
<evidence type="ECO:0000313" key="1">
    <source>
        <dbReference type="EMBL" id="RKL68805.1"/>
    </source>
</evidence>
<keyword evidence="2" id="KW-1185">Reference proteome</keyword>
<gene>
    <name evidence="1" type="ORF">CR203_01810</name>
</gene>
<dbReference type="OrthoDB" id="9793552at2"/>
<evidence type="ECO:0000313" key="2">
    <source>
        <dbReference type="Proteomes" id="UP000281498"/>
    </source>
</evidence>
<organism evidence="1 2">
    <name type="scientific">Salipaludibacillus neizhouensis</name>
    <dbReference type="NCBI Taxonomy" id="885475"/>
    <lineage>
        <taxon>Bacteria</taxon>
        <taxon>Bacillati</taxon>
        <taxon>Bacillota</taxon>
        <taxon>Bacilli</taxon>
        <taxon>Bacillales</taxon>
        <taxon>Bacillaceae</taxon>
    </lineage>
</organism>